<feature type="compositionally biased region" description="Polar residues" evidence="2">
    <location>
        <begin position="806"/>
        <end position="815"/>
    </location>
</feature>
<feature type="domain" description="Gp5/Type VI secretion system Vgr C-terminal trimerisation" evidence="4">
    <location>
        <begin position="492"/>
        <end position="605"/>
    </location>
</feature>
<dbReference type="Gene3D" id="2.40.50.230">
    <property type="entry name" value="Gp5 N-terminal domain"/>
    <property type="match status" value="1"/>
</dbReference>
<dbReference type="Pfam" id="PF04717">
    <property type="entry name" value="Phage_base_V"/>
    <property type="match status" value="1"/>
</dbReference>
<organism evidence="5 6">
    <name type="scientific">Massilia violaceinigra</name>
    <dbReference type="NCBI Taxonomy" id="2045208"/>
    <lineage>
        <taxon>Bacteria</taxon>
        <taxon>Pseudomonadati</taxon>
        <taxon>Pseudomonadota</taxon>
        <taxon>Betaproteobacteria</taxon>
        <taxon>Burkholderiales</taxon>
        <taxon>Oxalobacteraceae</taxon>
        <taxon>Telluria group</taxon>
        <taxon>Massilia</taxon>
    </lineage>
</organism>
<dbReference type="InterPro" id="IPR017847">
    <property type="entry name" value="T6SS_RhsGE_Vgr_subset"/>
</dbReference>
<evidence type="ECO:0000256" key="2">
    <source>
        <dbReference type="SAM" id="MobiDB-lite"/>
    </source>
</evidence>
<dbReference type="AlphaFoldDB" id="A0A2D2DDR7"/>
<name>A0A2D2DDR7_9BURK</name>
<feature type="domain" description="Gp5/Type VI secretion system Vgr protein OB-fold" evidence="3">
    <location>
        <begin position="407"/>
        <end position="473"/>
    </location>
</feature>
<dbReference type="EMBL" id="CP024608">
    <property type="protein sequence ID" value="ATQ73128.1"/>
    <property type="molecule type" value="Genomic_DNA"/>
</dbReference>
<accession>A0A2D2DDR7</accession>
<evidence type="ECO:0000313" key="5">
    <source>
        <dbReference type="EMBL" id="ATQ73128.1"/>
    </source>
</evidence>
<dbReference type="Gene3D" id="4.10.220.110">
    <property type="match status" value="1"/>
</dbReference>
<evidence type="ECO:0000256" key="1">
    <source>
        <dbReference type="ARBA" id="ARBA00005558"/>
    </source>
</evidence>
<dbReference type="InterPro" id="IPR006533">
    <property type="entry name" value="T6SS_Vgr_RhsGE"/>
</dbReference>
<evidence type="ECO:0000313" key="6">
    <source>
        <dbReference type="Proteomes" id="UP000229897"/>
    </source>
</evidence>
<dbReference type="InterPro" id="IPR037026">
    <property type="entry name" value="Vgr_OB-fold_dom_sf"/>
</dbReference>
<evidence type="ECO:0000259" key="4">
    <source>
        <dbReference type="Pfam" id="PF22178"/>
    </source>
</evidence>
<comment type="similarity">
    <text evidence="1">Belongs to the VgrG protein family.</text>
</comment>
<dbReference type="Gene3D" id="3.55.50.10">
    <property type="entry name" value="Baseplate protein-like domains"/>
    <property type="match status" value="1"/>
</dbReference>
<dbReference type="NCBIfam" id="TIGR03361">
    <property type="entry name" value="VI_Rhs_Vgr"/>
    <property type="match status" value="1"/>
</dbReference>
<dbReference type="Proteomes" id="UP000229897">
    <property type="component" value="Chromosome"/>
</dbReference>
<dbReference type="InterPro" id="IPR054030">
    <property type="entry name" value="Gp5_Vgr_C"/>
</dbReference>
<dbReference type="KEGG" id="mass:CR152_00345"/>
<dbReference type="SUPFAM" id="SSF69255">
    <property type="entry name" value="gp5 N-terminal domain-like"/>
    <property type="match status" value="1"/>
</dbReference>
<feature type="region of interest" description="Disordered" evidence="2">
    <location>
        <begin position="794"/>
        <end position="815"/>
    </location>
</feature>
<protein>
    <submittedName>
        <fullName evidence="5">Type VI secretion system tip protein VgrG</fullName>
    </submittedName>
</protein>
<proteinExistence type="inferred from homology"/>
<dbReference type="OrthoDB" id="1907165at2"/>
<dbReference type="SUPFAM" id="SSF69349">
    <property type="entry name" value="Phage fibre proteins"/>
    <property type="match status" value="2"/>
</dbReference>
<reference evidence="5" key="1">
    <citation type="submission" date="2017-10" db="EMBL/GenBank/DDBJ databases">
        <title>Massilia psychrophilum sp. nov., a novel purple-pigmented bacterium isolated from Tianshan glacier, Xinjiang Municipality, China.</title>
        <authorList>
            <person name="Wang H."/>
        </authorList>
    </citation>
    <scope>NUCLEOTIDE SEQUENCE [LARGE SCALE GENOMIC DNA]</scope>
    <source>
        <strain evidence="5">B2</strain>
    </source>
</reference>
<sequence length="891" mass="97706">MSEAPHSLRDLISDRQHDRILRLSFPHNDGPATQLLVNSLDAFEALSKPFEYIVELLSDEPNIPLKSLQGKMLCVQLVRKDGSMRYFTGRVFGFSLKTVDGGVSYYEARMGPWYNYLDMRKDNYLFHNTTLYQQTASIFGDYGNVADWDWRVSGADTIMTDACQFGETDSNYLERRWATAGIHYWFEHTEHGHKLVLSDDSTSAPAIDGDPEVPFQRHGGSAEEDGICEWSPGRQITQGTLALASYDFKTGRPATTSLPTVQQQGDVLDIESYEYAGAYGFKDSGNAREVAQRQIEALEAGGKQFDGSGNNRHAMPGRWFRLSGHFDAATLGDDAQAREFLITEVHHSASNNYHCKAATPSHYENRLKAIRKIITWRPPRGHNSSDTRIHGIQTATVVGPAGEEIHTDEYGRVRVQFHWDRAGINDEKSSTWLRVATPWAGANFGMTTIPRVGTEVLVQFMDGNPDRPIITGMVPNVNTMPPWTLPDNKTQSGILTRSTPGGRYDNANALRFEDKKGAEQLWLHAEKDQLTEVEHDEDKWVGNDRRKTIDRDETSHIKRDRTETVNRDETITVHHDRTETVDHDETITVHNNRSERVDHNEAISIGNHRDEDVGKNETIHIGQNRTETVGQNERITIGSNRDKDVHNNESDKIGKNWSIKVGRLKKENIGMANLENIGLARMTNIGIAYSLIVGMVRNTAVGVADLLTVGKSRKVTVGETQEVSIGKMETRTIGQSHITSVGEHLELVCGAAKIVLRSDGSIFLQGTQIHLQGSAQINADGGLVQLNCGAAKAPPAAPGAKKETPPDTTAATGSSLVDCGGPCTGGIDTGLEKLMSGEMSPLAVFKELKNLAQTAKAVKNGDVGAIVNVVGSVASGAAAVIKGSGKGAGGI</sequence>
<keyword evidence="6" id="KW-1185">Reference proteome</keyword>
<dbReference type="RefSeq" id="WP_099872744.1">
    <property type="nucleotide sequence ID" value="NZ_CP024608.1"/>
</dbReference>
<dbReference type="Pfam" id="PF05954">
    <property type="entry name" value="Phage_GPD"/>
    <property type="match status" value="1"/>
</dbReference>
<dbReference type="SUPFAM" id="SSF69279">
    <property type="entry name" value="Phage tail proteins"/>
    <property type="match status" value="2"/>
</dbReference>
<evidence type="ECO:0000259" key="3">
    <source>
        <dbReference type="Pfam" id="PF04717"/>
    </source>
</evidence>
<dbReference type="Gene3D" id="2.30.110.50">
    <property type="match status" value="1"/>
</dbReference>
<gene>
    <name evidence="5" type="ORF">CR152_00345</name>
</gene>
<dbReference type="InterPro" id="IPR006531">
    <property type="entry name" value="Gp5/Vgr_OB"/>
</dbReference>
<feature type="region of interest" description="Disordered" evidence="2">
    <location>
        <begin position="482"/>
        <end position="502"/>
    </location>
</feature>
<dbReference type="NCBIfam" id="TIGR01646">
    <property type="entry name" value="vgr_GE"/>
    <property type="match status" value="1"/>
</dbReference>
<feature type="compositionally biased region" description="Polar residues" evidence="2">
    <location>
        <begin position="482"/>
        <end position="499"/>
    </location>
</feature>
<dbReference type="Pfam" id="PF22178">
    <property type="entry name" value="Gp5_trimer_C"/>
    <property type="match status" value="1"/>
</dbReference>